<evidence type="ECO:0000313" key="3">
    <source>
        <dbReference type="Proteomes" id="UP000242913"/>
    </source>
</evidence>
<keyword evidence="1" id="KW-1133">Transmembrane helix</keyword>
<dbReference type="EMBL" id="KZ269990">
    <property type="protein sequence ID" value="OZC09859.1"/>
    <property type="molecule type" value="Genomic_DNA"/>
</dbReference>
<feature type="transmembrane region" description="Helical" evidence="1">
    <location>
        <begin position="56"/>
        <end position="80"/>
    </location>
</feature>
<proteinExistence type="predicted"/>
<gene>
    <name evidence="2" type="ORF">X798_02965</name>
</gene>
<dbReference type="Proteomes" id="UP000242913">
    <property type="component" value="Unassembled WGS sequence"/>
</dbReference>
<evidence type="ECO:0000256" key="1">
    <source>
        <dbReference type="SAM" id="Phobius"/>
    </source>
</evidence>
<dbReference type="AlphaFoldDB" id="A0A183GZW7"/>
<evidence type="ECO:0000313" key="2">
    <source>
        <dbReference type="EMBL" id="OZC09859.1"/>
    </source>
</evidence>
<protein>
    <submittedName>
        <fullName evidence="2 4">Uncharacterized protein</fullName>
    </submittedName>
</protein>
<sequence>MNCFDVGNGWAVDEYGRLEERAGRLSGKRSALRSEDLDPCPLSFTISPTLPPTPSLLLPLLLTATTATIIQPSSVVLFYYHGSLLCRQSKQLITFPVICFLIL</sequence>
<keyword evidence="3" id="KW-1185">Reference proteome</keyword>
<keyword evidence="1" id="KW-0472">Membrane</keyword>
<organism evidence="4">
    <name type="scientific">Onchocerca flexuosa</name>
    <dbReference type="NCBI Taxonomy" id="387005"/>
    <lineage>
        <taxon>Eukaryota</taxon>
        <taxon>Metazoa</taxon>
        <taxon>Ecdysozoa</taxon>
        <taxon>Nematoda</taxon>
        <taxon>Chromadorea</taxon>
        <taxon>Rhabditida</taxon>
        <taxon>Spirurina</taxon>
        <taxon>Spiruromorpha</taxon>
        <taxon>Filarioidea</taxon>
        <taxon>Onchocercidae</taxon>
        <taxon>Onchocerca</taxon>
    </lineage>
</organism>
<reference evidence="2 3" key="1">
    <citation type="submission" date="2015-12" db="EMBL/GenBank/DDBJ databases">
        <title>Draft genome of the nematode, Onchocerca flexuosa.</title>
        <authorList>
            <person name="Mitreva M."/>
        </authorList>
    </citation>
    <scope>NUCLEOTIDE SEQUENCE [LARGE SCALE GENOMIC DNA]</scope>
    <source>
        <strain evidence="2">Red Deer</strain>
    </source>
</reference>
<dbReference type="WBParaSite" id="OFLC_0000077601-mRNA-1">
    <property type="protein sequence ID" value="OFLC_0000077601-mRNA-1"/>
    <property type="gene ID" value="OFLC_0000077601"/>
</dbReference>
<dbReference type="OrthoDB" id="10587611at2759"/>
<accession>A0A183GZW7</accession>
<keyword evidence="1" id="KW-0812">Transmembrane</keyword>
<reference evidence="4" key="2">
    <citation type="submission" date="2016-06" db="UniProtKB">
        <authorList>
            <consortium name="WormBaseParasite"/>
        </authorList>
    </citation>
    <scope>IDENTIFICATION</scope>
</reference>
<evidence type="ECO:0000313" key="4">
    <source>
        <dbReference type="WBParaSite" id="OFLC_0000077601-mRNA-1"/>
    </source>
</evidence>
<name>A0A183GZW7_9BILA</name>